<comment type="caution">
    <text evidence="1">The sequence shown here is derived from an EMBL/GenBank/DDBJ whole genome shotgun (WGS) entry which is preliminary data.</text>
</comment>
<evidence type="ECO:0000313" key="1">
    <source>
        <dbReference type="EMBL" id="KTW31687.1"/>
    </source>
</evidence>
<organism evidence="1 2">
    <name type="scientific">Pneumocystis jirovecii (strain RU7)</name>
    <name type="common">Human pneumocystis pneumonia agent</name>
    <dbReference type="NCBI Taxonomy" id="1408657"/>
    <lineage>
        <taxon>Eukaryota</taxon>
        <taxon>Fungi</taxon>
        <taxon>Dikarya</taxon>
        <taxon>Ascomycota</taxon>
        <taxon>Taphrinomycotina</taxon>
        <taxon>Pneumocystomycetes</taxon>
        <taxon>Pneumocystaceae</taxon>
        <taxon>Pneumocystis</taxon>
    </lineage>
</organism>
<keyword evidence="2" id="KW-1185">Reference proteome</keyword>
<gene>
    <name evidence="1" type="ORF">T551_00948</name>
</gene>
<evidence type="ECO:0000313" key="2">
    <source>
        <dbReference type="Proteomes" id="UP000053447"/>
    </source>
</evidence>
<dbReference type="RefSeq" id="XP_018230379.1">
    <property type="nucleotide sequence ID" value="XM_018373212.1"/>
</dbReference>
<dbReference type="Proteomes" id="UP000053447">
    <property type="component" value="Unassembled WGS sequence"/>
</dbReference>
<dbReference type="GeneID" id="28939467"/>
<dbReference type="AlphaFoldDB" id="A0A0W4ZTI4"/>
<sequence>MFSYTPSVYLERLLFILRVNDKRDLCSNHVKSRDTDPGTVDSRNIKGLKNLKTNIYLYVVCMKNALNHFFKIVVQSQDDEIL</sequence>
<dbReference type="EMBL" id="LFWA01000004">
    <property type="protein sequence ID" value="KTW31687.1"/>
    <property type="molecule type" value="Genomic_DNA"/>
</dbReference>
<accession>A0A0W4ZTI4</accession>
<dbReference type="VEuPathDB" id="FungiDB:T551_00948"/>
<protein>
    <submittedName>
        <fullName evidence="1">Uncharacterized protein</fullName>
    </submittedName>
</protein>
<name>A0A0W4ZTI4_PNEJ7</name>
<reference evidence="2" key="1">
    <citation type="journal article" date="2016" name="Nat. Commun.">
        <title>Genome analysis of three Pneumocystis species reveals adaptation mechanisms to life exclusively in mammalian hosts.</title>
        <authorList>
            <person name="Ma L."/>
            <person name="Chen Z."/>
            <person name="Huang D.W."/>
            <person name="Kutty G."/>
            <person name="Ishihara M."/>
            <person name="Wang H."/>
            <person name="Abouelleil A."/>
            <person name="Bishop L."/>
            <person name="Davey E."/>
            <person name="Deng R."/>
            <person name="Deng X."/>
            <person name="Fan L."/>
            <person name="Fantoni G."/>
            <person name="Fitzgerald M."/>
            <person name="Gogineni E."/>
            <person name="Goldberg J.M."/>
            <person name="Handley G."/>
            <person name="Hu X."/>
            <person name="Huber C."/>
            <person name="Jiao X."/>
            <person name="Jones K."/>
            <person name="Levin J.Z."/>
            <person name="Liu Y."/>
            <person name="Macdonald P."/>
            <person name="Melnikov A."/>
            <person name="Raley C."/>
            <person name="Sassi M."/>
            <person name="Sherman B.T."/>
            <person name="Song X."/>
            <person name="Sykes S."/>
            <person name="Tran B."/>
            <person name="Walsh L."/>
            <person name="Xia Y."/>
            <person name="Yang J."/>
            <person name="Young S."/>
            <person name="Zeng Q."/>
            <person name="Zheng X."/>
            <person name="Stephens R."/>
            <person name="Nusbaum C."/>
            <person name="Birren B.W."/>
            <person name="Azadi P."/>
            <person name="Lempicki R.A."/>
            <person name="Cuomo C.A."/>
            <person name="Kovacs J.A."/>
        </authorList>
    </citation>
    <scope>NUCLEOTIDE SEQUENCE [LARGE SCALE GENOMIC DNA]</scope>
    <source>
        <strain evidence="2">RU7</strain>
    </source>
</reference>
<proteinExistence type="predicted"/>